<dbReference type="InterPro" id="IPR050109">
    <property type="entry name" value="HTH-type_TetR-like_transc_reg"/>
</dbReference>
<evidence type="ECO:0000256" key="1">
    <source>
        <dbReference type="ARBA" id="ARBA00023015"/>
    </source>
</evidence>
<keyword evidence="2 4" id="KW-0238">DNA-binding</keyword>
<dbReference type="PROSITE" id="PS50977">
    <property type="entry name" value="HTH_TETR_2"/>
    <property type="match status" value="1"/>
</dbReference>
<dbReference type="EMBL" id="JBICRM010000031">
    <property type="protein sequence ID" value="MFG1708833.1"/>
    <property type="molecule type" value="Genomic_DNA"/>
</dbReference>
<gene>
    <name evidence="7" type="ORF">ACFLIM_37115</name>
</gene>
<reference evidence="7 8" key="1">
    <citation type="submission" date="2024-10" db="EMBL/GenBank/DDBJ databases">
        <authorList>
            <person name="Topkara A.R."/>
            <person name="Saygin H."/>
        </authorList>
    </citation>
    <scope>NUCLEOTIDE SEQUENCE [LARGE SCALE GENOMIC DNA]</scope>
    <source>
        <strain evidence="7 8">M3C6</strain>
    </source>
</reference>
<accession>A0ABW7ARY0</accession>
<keyword evidence="8" id="KW-1185">Reference proteome</keyword>
<feature type="domain" description="HTH tetR-type" evidence="6">
    <location>
        <begin position="10"/>
        <end position="70"/>
    </location>
</feature>
<dbReference type="Proteomes" id="UP001603978">
    <property type="component" value="Unassembled WGS sequence"/>
</dbReference>
<feature type="DNA-binding region" description="H-T-H motif" evidence="4">
    <location>
        <begin position="33"/>
        <end position="52"/>
    </location>
</feature>
<feature type="region of interest" description="Disordered" evidence="5">
    <location>
        <begin position="70"/>
        <end position="92"/>
    </location>
</feature>
<dbReference type="PRINTS" id="PR00455">
    <property type="entry name" value="HTHTETR"/>
</dbReference>
<name>A0ABW7ARY0_9ACTN</name>
<evidence type="ECO:0000256" key="2">
    <source>
        <dbReference type="ARBA" id="ARBA00023125"/>
    </source>
</evidence>
<comment type="caution">
    <text evidence="7">The sequence shown here is derived from an EMBL/GenBank/DDBJ whole genome shotgun (WGS) entry which is preliminary data.</text>
</comment>
<evidence type="ECO:0000313" key="7">
    <source>
        <dbReference type="EMBL" id="MFG1708833.1"/>
    </source>
</evidence>
<keyword evidence="3" id="KW-0804">Transcription</keyword>
<dbReference type="PANTHER" id="PTHR30055:SF234">
    <property type="entry name" value="HTH-TYPE TRANSCRIPTIONAL REGULATOR BETI"/>
    <property type="match status" value="1"/>
</dbReference>
<protein>
    <submittedName>
        <fullName evidence="7">TetR family transcriptional regulator</fullName>
    </submittedName>
</protein>
<proteinExistence type="predicted"/>
<sequence>MGRIAGVTAAETRARLLQAAVVVFAERGYDGTRVADIAQAAGVSNGALYAHFGSKAELLVAALHQHGRPMRPLLSPAGDGQRAGDHGPACGR</sequence>
<evidence type="ECO:0000256" key="4">
    <source>
        <dbReference type="PROSITE-ProRule" id="PRU00335"/>
    </source>
</evidence>
<dbReference type="InterPro" id="IPR001647">
    <property type="entry name" value="HTH_TetR"/>
</dbReference>
<keyword evidence="1" id="KW-0805">Transcription regulation</keyword>
<dbReference type="PANTHER" id="PTHR30055">
    <property type="entry name" value="HTH-TYPE TRANSCRIPTIONAL REGULATOR RUTR"/>
    <property type="match status" value="1"/>
</dbReference>
<organism evidence="7 8">
    <name type="scientific">Nonomuraea marmarensis</name>
    <dbReference type="NCBI Taxonomy" id="3351344"/>
    <lineage>
        <taxon>Bacteria</taxon>
        <taxon>Bacillati</taxon>
        <taxon>Actinomycetota</taxon>
        <taxon>Actinomycetes</taxon>
        <taxon>Streptosporangiales</taxon>
        <taxon>Streptosporangiaceae</taxon>
        <taxon>Nonomuraea</taxon>
    </lineage>
</organism>
<evidence type="ECO:0000256" key="3">
    <source>
        <dbReference type="ARBA" id="ARBA00023163"/>
    </source>
</evidence>
<dbReference type="SUPFAM" id="SSF46689">
    <property type="entry name" value="Homeodomain-like"/>
    <property type="match status" value="1"/>
</dbReference>
<dbReference type="Pfam" id="PF00440">
    <property type="entry name" value="TetR_N"/>
    <property type="match status" value="1"/>
</dbReference>
<evidence type="ECO:0000313" key="8">
    <source>
        <dbReference type="Proteomes" id="UP001603978"/>
    </source>
</evidence>
<dbReference type="RefSeq" id="WP_393173062.1">
    <property type="nucleotide sequence ID" value="NZ_JBICRM010000031.1"/>
</dbReference>
<evidence type="ECO:0000259" key="6">
    <source>
        <dbReference type="PROSITE" id="PS50977"/>
    </source>
</evidence>
<dbReference type="InterPro" id="IPR009057">
    <property type="entry name" value="Homeodomain-like_sf"/>
</dbReference>
<dbReference type="Gene3D" id="1.10.357.10">
    <property type="entry name" value="Tetracycline Repressor, domain 2"/>
    <property type="match status" value="1"/>
</dbReference>
<evidence type="ECO:0000256" key="5">
    <source>
        <dbReference type="SAM" id="MobiDB-lite"/>
    </source>
</evidence>